<dbReference type="InterPro" id="IPR036396">
    <property type="entry name" value="Cyt_P450_sf"/>
</dbReference>
<dbReference type="GO" id="GO:0020037">
    <property type="term" value="F:heme binding"/>
    <property type="evidence" value="ECO:0007669"/>
    <property type="project" value="InterPro"/>
</dbReference>
<keyword evidence="5" id="KW-0732">Signal</keyword>
<dbReference type="AlphaFoldDB" id="F0XRP4"/>
<dbReference type="GO" id="GO:0005506">
    <property type="term" value="F:iron ion binding"/>
    <property type="evidence" value="ECO:0007669"/>
    <property type="project" value="InterPro"/>
</dbReference>
<dbReference type="GO" id="GO:0016705">
    <property type="term" value="F:oxidoreductase activity, acting on paired donors, with incorporation or reduction of molecular oxygen"/>
    <property type="evidence" value="ECO:0007669"/>
    <property type="project" value="InterPro"/>
</dbReference>
<evidence type="ECO:0000256" key="3">
    <source>
        <dbReference type="ARBA" id="ARBA00023004"/>
    </source>
</evidence>
<dbReference type="PRINTS" id="PR00463">
    <property type="entry name" value="EP450I"/>
</dbReference>
<accession>F0XRP4</accession>
<keyword evidence="6" id="KW-0503">Monooxygenase</keyword>
<dbReference type="STRING" id="655863.F0XRP4"/>
<dbReference type="OrthoDB" id="3945418at2759"/>
<evidence type="ECO:0000313" key="6">
    <source>
        <dbReference type="EMBL" id="EFW99522.1"/>
    </source>
</evidence>
<dbReference type="Proteomes" id="UP000007796">
    <property type="component" value="Unassembled WGS sequence"/>
</dbReference>
<dbReference type="GeneID" id="25981484"/>
<dbReference type="PRINTS" id="PR00385">
    <property type="entry name" value="P450"/>
</dbReference>
<dbReference type="PANTHER" id="PTHR24305">
    <property type="entry name" value="CYTOCHROME P450"/>
    <property type="match status" value="1"/>
</dbReference>
<dbReference type="RefSeq" id="XP_014169005.1">
    <property type="nucleotide sequence ID" value="XM_014313530.1"/>
</dbReference>
<dbReference type="EMBL" id="GL629990">
    <property type="protein sequence ID" value="EFW99522.1"/>
    <property type="molecule type" value="Genomic_DNA"/>
</dbReference>
<keyword evidence="2 4" id="KW-0479">Metal-binding</keyword>
<keyword evidence="3 4" id="KW-0408">Iron</keyword>
<dbReference type="SUPFAM" id="SSF48264">
    <property type="entry name" value="Cytochrome P450"/>
    <property type="match status" value="1"/>
</dbReference>
<dbReference type="InterPro" id="IPR050121">
    <property type="entry name" value="Cytochrome_P450_monoxygenase"/>
</dbReference>
<evidence type="ECO:0000256" key="5">
    <source>
        <dbReference type="SAM" id="SignalP"/>
    </source>
</evidence>
<dbReference type="GO" id="GO:0004497">
    <property type="term" value="F:monooxygenase activity"/>
    <property type="evidence" value="ECO:0007669"/>
    <property type="project" value="UniProtKB-KW"/>
</dbReference>
<comment type="cofactor">
    <cofactor evidence="4">
        <name>heme</name>
        <dbReference type="ChEBI" id="CHEBI:30413"/>
    </cofactor>
</comment>
<evidence type="ECO:0000256" key="2">
    <source>
        <dbReference type="ARBA" id="ARBA00022723"/>
    </source>
</evidence>
<dbReference type="CDD" id="cd11062">
    <property type="entry name" value="CYP58-like"/>
    <property type="match status" value="1"/>
</dbReference>
<dbReference type="Gene3D" id="1.10.630.10">
    <property type="entry name" value="Cytochrome P450"/>
    <property type="match status" value="1"/>
</dbReference>
<dbReference type="Pfam" id="PF00067">
    <property type="entry name" value="p450"/>
    <property type="match status" value="1"/>
</dbReference>
<keyword evidence="1 4" id="KW-0349">Heme</keyword>
<dbReference type="PANTHER" id="PTHR24305:SF218">
    <property type="entry name" value="P450, PUTATIVE (EUROFUNG)-RELATED"/>
    <property type="match status" value="1"/>
</dbReference>
<dbReference type="InParanoid" id="F0XRP4"/>
<name>F0XRP4_GROCL</name>
<feature type="chain" id="PRO_5003264137" evidence="5">
    <location>
        <begin position="19"/>
        <end position="505"/>
    </location>
</feature>
<organism evidence="7">
    <name type="scientific">Grosmannia clavigera (strain kw1407 / UAMH 11150)</name>
    <name type="common">Blue stain fungus</name>
    <name type="synonym">Graphiocladiella clavigera</name>
    <dbReference type="NCBI Taxonomy" id="655863"/>
    <lineage>
        <taxon>Eukaryota</taxon>
        <taxon>Fungi</taxon>
        <taxon>Dikarya</taxon>
        <taxon>Ascomycota</taxon>
        <taxon>Pezizomycotina</taxon>
        <taxon>Sordariomycetes</taxon>
        <taxon>Sordariomycetidae</taxon>
        <taxon>Ophiostomatales</taxon>
        <taxon>Ophiostomataceae</taxon>
        <taxon>Leptographium</taxon>
    </lineage>
</organism>
<dbReference type="InterPro" id="IPR002401">
    <property type="entry name" value="Cyt_P450_E_grp-I"/>
</dbReference>
<feature type="binding site" description="axial binding residue" evidence="4">
    <location>
        <position position="438"/>
    </location>
    <ligand>
        <name>heme</name>
        <dbReference type="ChEBI" id="CHEBI:30413"/>
    </ligand>
    <ligandPart>
        <name>Fe</name>
        <dbReference type="ChEBI" id="CHEBI:18248"/>
    </ligandPart>
</feature>
<gene>
    <name evidence="6" type="ORF">CMQ_7890</name>
</gene>
<proteinExistence type="predicted"/>
<feature type="signal peptide" evidence="5">
    <location>
        <begin position="1"/>
        <end position="18"/>
    </location>
</feature>
<evidence type="ECO:0000256" key="1">
    <source>
        <dbReference type="ARBA" id="ARBA00022617"/>
    </source>
</evidence>
<keyword evidence="7" id="KW-1185">Reference proteome</keyword>
<protein>
    <submittedName>
        <fullName evidence="6">Benzoate 4-monooxygenase cytochrome p450</fullName>
    </submittedName>
</protein>
<evidence type="ECO:0000256" key="4">
    <source>
        <dbReference type="PIRSR" id="PIRSR602401-1"/>
    </source>
</evidence>
<evidence type="ECO:0000313" key="7">
    <source>
        <dbReference type="Proteomes" id="UP000007796"/>
    </source>
</evidence>
<sequence>MAFLLALVVLVLLGIRAAVTVIRAHSSSLSLLPRAGLLAPYSRLLWAFPHEYRGTITLDLPKLHKKLGPLIHIGPGEVSFYSLEAYDVVHKPNGGFVKDPRTYGQFVQDGHPALFSITLPEEHAKRRRMMGQLLSRSKVPTLEGLMLHHIDAFVHALRRRSGTLVEAGSACRALEADIISTFSFGESLGAVDAWERGQNVKMVQANDEKATWMPLLTSFPLLCDLWDRVQRTVARTTGIQSVYCKALEEFDQWAEKSWMRATSEGEPSGFPNLIKVLTRSGLPAETALSEAKENLGPGTDTTSGSLAHILYALSKNKAYQETLFLDLAQAGFPTNMTALEGVPRLKACVKEGIRWAGTAAAMLPRIVPPEGVDLHGCYIPAGTVLTSSPIWYLRDEAAFPQPELFDPYRWISTDGTNPTENRLRDRYYIPFSKGLNICIGAQFAYYELYLSVAKVLRNYRLRSPSDQHNVGVGEKGWQSVPLPLRKEWVAAVPLQALDIILEPRF</sequence>
<dbReference type="eggNOG" id="KOG0159">
    <property type="taxonomic scope" value="Eukaryota"/>
</dbReference>
<dbReference type="HOGENOM" id="CLU_001570_14_4_1"/>
<keyword evidence="6" id="KW-0560">Oxidoreductase</keyword>
<dbReference type="InterPro" id="IPR001128">
    <property type="entry name" value="Cyt_P450"/>
</dbReference>
<reference evidence="6 7" key="1">
    <citation type="journal article" date="2011" name="Proc. Natl. Acad. Sci. U.S.A.">
        <title>Genome and transcriptome analyses of the mountain pine beetle-fungal symbiont Grosmannia clavigera, a lodgepole pine pathogen.</title>
        <authorList>
            <person name="DiGuistini S."/>
            <person name="Wang Y."/>
            <person name="Liao N.Y."/>
            <person name="Taylor G."/>
            <person name="Tanguay P."/>
            <person name="Feau N."/>
            <person name="Henrissat B."/>
            <person name="Chan S.K."/>
            <person name="Hesse-Orce U."/>
            <person name="Alamouti S.M."/>
            <person name="Tsui C.K.M."/>
            <person name="Docking R.T."/>
            <person name="Levasseur A."/>
            <person name="Haridas S."/>
            <person name="Robertson G."/>
            <person name="Birol I."/>
            <person name="Holt R.A."/>
            <person name="Marra M.A."/>
            <person name="Hamelin R.C."/>
            <person name="Hirst M."/>
            <person name="Jones S.J.M."/>
            <person name="Bohlmann J."/>
            <person name="Breuil C."/>
        </authorList>
    </citation>
    <scope>NUCLEOTIDE SEQUENCE [LARGE SCALE GENOMIC DNA]</scope>
    <source>
        <strain evidence="7">kw1407 / UAMH 11150</strain>
    </source>
</reference>